<dbReference type="Pfam" id="PF03706">
    <property type="entry name" value="LPG_synthase_TM"/>
    <property type="match status" value="1"/>
</dbReference>
<dbReference type="PANTHER" id="PTHR39087:SF2">
    <property type="entry name" value="UPF0104 MEMBRANE PROTEIN MJ1595"/>
    <property type="match status" value="1"/>
</dbReference>
<feature type="transmembrane region" description="Helical" evidence="8">
    <location>
        <begin position="326"/>
        <end position="347"/>
    </location>
</feature>
<dbReference type="KEGG" id="npl:FGF80_03300"/>
<dbReference type="InterPro" id="IPR022791">
    <property type="entry name" value="L-PG_synthase/AglD"/>
</dbReference>
<organism evidence="9 10">
    <name type="scientific">Natrinema pallidum</name>
    <dbReference type="NCBI Taxonomy" id="69527"/>
    <lineage>
        <taxon>Archaea</taxon>
        <taxon>Methanobacteriati</taxon>
        <taxon>Methanobacteriota</taxon>
        <taxon>Stenosarchaea group</taxon>
        <taxon>Halobacteria</taxon>
        <taxon>Halobacteriales</taxon>
        <taxon>Natrialbaceae</taxon>
        <taxon>Natrinema</taxon>
    </lineage>
</organism>
<feature type="transmembrane region" description="Helical" evidence="8">
    <location>
        <begin position="267"/>
        <end position="287"/>
    </location>
</feature>
<name>A0A4P9TDY3_9EURY</name>
<feature type="transmembrane region" description="Helical" evidence="8">
    <location>
        <begin position="195"/>
        <end position="218"/>
    </location>
</feature>
<dbReference type="NCBIfam" id="TIGR00374">
    <property type="entry name" value="flippase-like domain"/>
    <property type="match status" value="1"/>
</dbReference>
<evidence type="ECO:0000313" key="10">
    <source>
        <dbReference type="Proteomes" id="UP000307562"/>
    </source>
</evidence>
<sequence length="373" mass="38709">MHGAFARINTARSRGRPAPPIEPIPGRDHPRPVTATEETPSGVSRSQVGRIAAGFAVAGVLLAVIAAGVGVDEVRGALATASPGWLLAACCSMCLCLCLWTRSWQVILGVTGVDESYRTLLVTYAAATFANYVTPMGQAGGEPFIAYVLSRETEASYEESLASVVTADLLNLIASIGMALLSLGVLVWRSELPTALAPIAGGLVVAAASVLAVATVAIRFRTTVERSLTKLVAPIGRLVPKLTVDGVRERLGELRAAFDRLAADPRALGRAFAFSVLGWTLFVLPLFLAGRALGLAVDPVVVSFAVSASMLAGYVPSPGGLGSIEVALTALLVALVGLSSANAYAVALLYRLTTYWFAVVVGGLAALAVVRRQ</sequence>
<feature type="transmembrane region" description="Helical" evidence="8">
    <location>
        <begin position="77"/>
        <end position="100"/>
    </location>
</feature>
<comment type="subcellular location">
    <subcellularLocation>
        <location evidence="1">Cell membrane</location>
        <topology evidence="1">Multi-pass membrane protein</topology>
    </subcellularLocation>
</comment>
<gene>
    <name evidence="9" type="ORF">FGF80_03300</name>
</gene>
<dbReference type="PANTHER" id="PTHR39087">
    <property type="entry name" value="UPF0104 MEMBRANE PROTEIN MJ1595"/>
    <property type="match status" value="1"/>
</dbReference>
<dbReference type="AlphaFoldDB" id="A0A4P9TDY3"/>
<dbReference type="Proteomes" id="UP000307562">
    <property type="component" value="Chromosome"/>
</dbReference>
<keyword evidence="5 8" id="KW-1133">Transmembrane helix</keyword>
<evidence type="ECO:0000256" key="2">
    <source>
        <dbReference type="ARBA" id="ARBA00011061"/>
    </source>
</evidence>
<proteinExistence type="inferred from homology"/>
<feature type="transmembrane region" description="Helical" evidence="8">
    <location>
        <begin position="51"/>
        <end position="71"/>
    </location>
</feature>
<evidence type="ECO:0000313" key="9">
    <source>
        <dbReference type="EMBL" id="QCW02315.1"/>
    </source>
</evidence>
<dbReference type="GO" id="GO:0005886">
    <property type="term" value="C:plasma membrane"/>
    <property type="evidence" value="ECO:0007669"/>
    <property type="project" value="UniProtKB-SubCell"/>
</dbReference>
<accession>A0A4P9TDY3</accession>
<evidence type="ECO:0000256" key="3">
    <source>
        <dbReference type="ARBA" id="ARBA00022475"/>
    </source>
</evidence>
<feature type="transmembrane region" description="Helical" evidence="8">
    <location>
        <begin position="293"/>
        <end position="314"/>
    </location>
</feature>
<keyword evidence="3" id="KW-1003">Cell membrane</keyword>
<evidence type="ECO:0000256" key="4">
    <source>
        <dbReference type="ARBA" id="ARBA00022692"/>
    </source>
</evidence>
<feature type="transmembrane region" description="Helical" evidence="8">
    <location>
        <begin position="353"/>
        <end position="370"/>
    </location>
</feature>
<feature type="region of interest" description="Disordered" evidence="7">
    <location>
        <begin position="1"/>
        <end position="44"/>
    </location>
</feature>
<evidence type="ECO:0000256" key="6">
    <source>
        <dbReference type="ARBA" id="ARBA00023136"/>
    </source>
</evidence>
<keyword evidence="4 8" id="KW-0812">Transmembrane</keyword>
<comment type="similarity">
    <text evidence="2">Belongs to the UPF0104 family.</text>
</comment>
<protein>
    <submittedName>
        <fullName evidence="9">Flippase-like domain-containing protein</fullName>
    </submittedName>
</protein>
<evidence type="ECO:0000256" key="8">
    <source>
        <dbReference type="SAM" id="Phobius"/>
    </source>
</evidence>
<evidence type="ECO:0000256" key="7">
    <source>
        <dbReference type="SAM" id="MobiDB-lite"/>
    </source>
</evidence>
<evidence type="ECO:0000256" key="5">
    <source>
        <dbReference type="ARBA" id="ARBA00022989"/>
    </source>
</evidence>
<keyword evidence="10" id="KW-1185">Reference proteome</keyword>
<feature type="transmembrane region" description="Helical" evidence="8">
    <location>
        <begin position="169"/>
        <end position="189"/>
    </location>
</feature>
<dbReference type="EMBL" id="CP040637">
    <property type="protein sequence ID" value="QCW02315.1"/>
    <property type="molecule type" value="Genomic_DNA"/>
</dbReference>
<reference evidence="10" key="1">
    <citation type="submission" date="2019-05" db="EMBL/GenBank/DDBJ databases">
        <title>Complete Genome Sequence and Methylation Pattern of the Halophilic Archaeon Natrinema pallidum BOL6-1.</title>
        <authorList>
            <person name="DasSarma P."/>
            <person name="DasSarma B.P."/>
            <person name="DasSarma S.L."/>
            <person name="Martinez F.L."/>
            <person name="Guzman D."/>
            <person name="Roberts R.J."/>
            <person name="DasSarma S."/>
        </authorList>
    </citation>
    <scope>NUCLEOTIDE SEQUENCE [LARGE SCALE GENOMIC DNA]</scope>
    <source>
        <strain evidence="10">BOL6-1</strain>
    </source>
</reference>
<keyword evidence="6 8" id="KW-0472">Membrane</keyword>
<evidence type="ECO:0000256" key="1">
    <source>
        <dbReference type="ARBA" id="ARBA00004651"/>
    </source>
</evidence>